<dbReference type="AlphaFoldDB" id="A0AAE1GKZ7"/>
<gene>
    <name evidence="2" type="ORF">Pcinc_002408</name>
</gene>
<name>A0AAE1GKZ7_PETCI</name>
<sequence>MGRHKKEDRVETTNECDNRERSEGREEHRPQPGLQQVTILEEGMLQVCEGLESGRKDDVLLWFEQRGSSASLATSTPVTSNHPPQSSIRQLALEHVETVTSSITAPYCLYTDGSLQMEVKDVEDEDSALNSILSSNSATSRTAGRNNNMRVRQHANLSPNRGYTVSRRIAIT</sequence>
<comment type="caution">
    <text evidence="2">The sequence shown here is derived from an EMBL/GenBank/DDBJ whole genome shotgun (WGS) entry which is preliminary data.</text>
</comment>
<reference evidence="2" key="1">
    <citation type="submission" date="2023-10" db="EMBL/GenBank/DDBJ databases">
        <title>Genome assemblies of two species of porcelain crab, Petrolisthes cinctipes and Petrolisthes manimaculis (Anomura: Porcellanidae).</title>
        <authorList>
            <person name="Angst P."/>
        </authorList>
    </citation>
    <scope>NUCLEOTIDE SEQUENCE</scope>
    <source>
        <strain evidence="2">PB745_01</strain>
        <tissue evidence="2">Gill</tissue>
    </source>
</reference>
<feature type="compositionally biased region" description="Basic and acidic residues" evidence="1">
    <location>
        <begin position="1"/>
        <end position="30"/>
    </location>
</feature>
<keyword evidence="3" id="KW-1185">Reference proteome</keyword>
<accession>A0AAE1GKZ7</accession>
<protein>
    <submittedName>
        <fullName evidence="2">Uncharacterized protein</fullName>
    </submittedName>
</protein>
<organism evidence="2 3">
    <name type="scientific">Petrolisthes cinctipes</name>
    <name type="common">Flat porcelain crab</name>
    <dbReference type="NCBI Taxonomy" id="88211"/>
    <lineage>
        <taxon>Eukaryota</taxon>
        <taxon>Metazoa</taxon>
        <taxon>Ecdysozoa</taxon>
        <taxon>Arthropoda</taxon>
        <taxon>Crustacea</taxon>
        <taxon>Multicrustacea</taxon>
        <taxon>Malacostraca</taxon>
        <taxon>Eumalacostraca</taxon>
        <taxon>Eucarida</taxon>
        <taxon>Decapoda</taxon>
        <taxon>Pleocyemata</taxon>
        <taxon>Anomura</taxon>
        <taxon>Galatheoidea</taxon>
        <taxon>Porcellanidae</taxon>
        <taxon>Petrolisthes</taxon>
    </lineage>
</organism>
<evidence type="ECO:0000313" key="2">
    <source>
        <dbReference type="EMBL" id="KAK3893795.1"/>
    </source>
</evidence>
<evidence type="ECO:0000256" key="1">
    <source>
        <dbReference type="SAM" id="MobiDB-lite"/>
    </source>
</evidence>
<proteinExistence type="predicted"/>
<dbReference type="Proteomes" id="UP001286313">
    <property type="component" value="Unassembled WGS sequence"/>
</dbReference>
<feature type="region of interest" description="Disordered" evidence="1">
    <location>
        <begin position="1"/>
        <end position="34"/>
    </location>
</feature>
<evidence type="ECO:0000313" key="3">
    <source>
        <dbReference type="Proteomes" id="UP001286313"/>
    </source>
</evidence>
<dbReference type="EMBL" id="JAWQEG010000175">
    <property type="protein sequence ID" value="KAK3893795.1"/>
    <property type="molecule type" value="Genomic_DNA"/>
</dbReference>